<dbReference type="Pfam" id="PF03110">
    <property type="entry name" value="SBP"/>
    <property type="match status" value="1"/>
</dbReference>
<feature type="domain" description="SBP-type" evidence="11">
    <location>
        <begin position="199"/>
        <end position="276"/>
    </location>
</feature>
<keyword evidence="3 9" id="KW-0863">Zinc-finger</keyword>
<keyword evidence="8" id="KW-0539">Nucleus</keyword>
<dbReference type="Gene3D" id="4.10.1100.10">
    <property type="entry name" value="Transcription factor, SBP-box domain"/>
    <property type="match status" value="1"/>
</dbReference>
<dbReference type="EMBL" id="LRBV02000004">
    <property type="status" value="NOT_ANNOTATED_CDS"/>
    <property type="molecule type" value="Genomic_DNA"/>
</dbReference>
<keyword evidence="6" id="KW-0238">DNA-binding</keyword>
<dbReference type="GO" id="GO:0008270">
    <property type="term" value="F:zinc ion binding"/>
    <property type="evidence" value="ECO:0007669"/>
    <property type="project" value="UniProtKB-KW"/>
</dbReference>
<dbReference type="InterPro" id="IPR036893">
    <property type="entry name" value="SBP_sf"/>
</dbReference>
<dbReference type="InterPro" id="IPR004333">
    <property type="entry name" value="SBP_dom"/>
</dbReference>
<name>A0A7N2LED5_QUELO</name>
<evidence type="ECO:0000256" key="1">
    <source>
        <dbReference type="ARBA" id="ARBA00004123"/>
    </source>
</evidence>
<evidence type="ECO:0000256" key="4">
    <source>
        <dbReference type="ARBA" id="ARBA00022833"/>
    </source>
</evidence>
<dbReference type="Proteomes" id="UP000594261">
    <property type="component" value="Chromosome 4"/>
</dbReference>
<organism evidence="12 13">
    <name type="scientific">Quercus lobata</name>
    <name type="common">Valley oak</name>
    <dbReference type="NCBI Taxonomy" id="97700"/>
    <lineage>
        <taxon>Eukaryota</taxon>
        <taxon>Viridiplantae</taxon>
        <taxon>Streptophyta</taxon>
        <taxon>Embryophyta</taxon>
        <taxon>Tracheophyta</taxon>
        <taxon>Spermatophyta</taxon>
        <taxon>Magnoliopsida</taxon>
        <taxon>eudicotyledons</taxon>
        <taxon>Gunneridae</taxon>
        <taxon>Pentapetalae</taxon>
        <taxon>rosids</taxon>
        <taxon>fabids</taxon>
        <taxon>Fagales</taxon>
        <taxon>Fagaceae</taxon>
        <taxon>Quercus</taxon>
    </lineage>
</organism>
<evidence type="ECO:0000256" key="7">
    <source>
        <dbReference type="ARBA" id="ARBA00023163"/>
    </source>
</evidence>
<evidence type="ECO:0000256" key="8">
    <source>
        <dbReference type="ARBA" id="ARBA00023242"/>
    </source>
</evidence>
<dbReference type="AlphaFoldDB" id="A0A7N2LED5"/>
<feature type="region of interest" description="Disordered" evidence="10">
    <location>
        <begin position="1"/>
        <end position="20"/>
    </location>
</feature>
<evidence type="ECO:0000256" key="6">
    <source>
        <dbReference type="ARBA" id="ARBA00023125"/>
    </source>
</evidence>
<dbReference type="FunFam" id="4.10.1100.10:FF:000001">
    <property type="entry name" value="Squamosa promoter-binding-like protein 14"/>
    <property type="match status" value="1"/>
</dbReference>
<evidence type="ECO:0000256" key="2">
    <source>
        <dbReference type="ARBA" id="ARBA00022723"/>
    </source>
</evidence>
<evidence type="ECO:0000256" key="3">
    <source>
        <dbReference type="ARBA" id="ARBA00022771"/>
    </source>
</evidence>
<dbReference type="InParanoid" id="A0A7N2LED5"/>
<comment type="subcellular location">
    <subcellularLocation>
        <location evidence="1">Nucleus</location>
    </subcellularLocation>
</comment>
<evidence type="ECO:0000259" key="11">
    <source>
        <dbReference type="PROSITE" id="PS51141"/>
    </source>
</evidence>
<keyword evidence="2" id="KW-0479">Metal-binding</keyword>
<dbReference type="Gramene" id="QL04p035625:mrna">
    <property type="protein sequence ID" value="QL04p035625:mrna"/>
    <property type="gene ID" value="QL04p035625"/>
</dbReference>
<dbReference type="PANTHER" id="PTHR31251">
    <property type="entry name" value="SQUAMOSA PROMOTER-BINDING-LIKE PROTEIN 4"/>
    <property type="match status" value="1"/>
</dbReference>
<protein>
    <recommendedName>
        <fullName evidence="11">SBP-type domain-containing protein</fullName>
    </recommendedName>
</protein>
<dbReference type="EnsemblPlants" id="QL04p035625:mrna">
    <property type="protein sequence ID" value="QL04p035625:mrna"/>
    <property type="gene ID" value="QL04p035625"/>
</dbReference>
<reference evidence="12 13" key="1">
    <citation type="journal article" date="2016" name="G3 (Bethesda)">
        <title>First Draft Assembly and Annotation of the Genome of a California Endemic Oak Quercus lobata Nee (Fagaceae).</title>
        <authorList>
            <person name="Sork V.L."/>
            <person name="Fitz-Gibbon S.T."/>
            <person name="Puiu D."/>
            <person name="Crepeau M."/>
            <person name="Gugger P.F."/>
            <person name="Sherman R."/>
            <person name="Stevens K."/>
            <person name="Langley C.H."/>
            <person name="Pellegrini M."/>
            <person name="Salzberg S.L."/>
        </authorList>
    </citation>
    <scope>NUCLEOTIDE SEQUENCE [LARGE SCALE GENOMIC DNA]</scope>
    <source>
        <strain evidence="12 13">cv. SW786</strain>
    </source>
</reference>
<evidence type="ECO:0000256" key="5">
    <source>
        <dbReference type="ARBA" id="ARBA00023015"/>
    </source>
</evidence>
<feature type="compositionally biased region" description="Low complexity" evidence="10">
    <location>
        <begin position="9"/>
        <end position="20"/>
    </location>
</feature>
<dbReference type="PROSITE" id="PS51141">
    <property type="entry name" value="ZF_SBP"/>
    <property type="match status" value="1"/>
</dbReference>
<accession>A0A7N2LED5</accession>
<sequence>MEIGGNMFGQSNGNRGQNGNNNASLGWDIWELSTSRLDWNTNSNNTFYNTTTTTAAVSTAADDTSITAGSPTTTRNDASASHALLFSDHNDSLGLLHHHFHYQHQNHHHNQQPLYAGDGSHLHPDPHLMCLKLGKRHYFEQDTANPLGDRHVSLPIPSSSSSSSIGKRGKPYYSGGVVTVTSSSAATSSSSCSTLPATVPRCQVDGCHVALINAKDYHRRHKVCEMHSKAPKVVVLGLDQRFCQQCSRFHAVSEFDESKRSCRRRLAGHNERRRKSSHDSAATKNSTQGEKFPYFSSSPTGCALSLLSSKTDSWVSPPDLSTRSSAALRELIAEHRAAILSRQLVFDRDWHTQHHAMEELGDAQQPRSNSPIPHQYQMFPEPHSWDRFHESDTHVTLDLMQASSSAFGLLSMRGKNKDDEECSDLWNSFHGAHVKDDWEGLAIGIRVSAVPLQLPGPDWPLRCSDRGCRSNEGKVMYWATKPSPKAQRA</sequence>
<reference evidence="12" key="2">
    <citation type="submission" date="2021-01" db="UniProtKB">
        <authorList>
            <consortium name="EnsemblPlants"/>
        </authorList>
    </citation>
    <scope>IDENTIFICATION</scope>
</reference>
<dbReference type="OMA" id="LERDWHY"/>
<evidence type="ECO:0000313" key="13">
    <source>
        <dbReference type="Proteomes" id="UP000594261"/>
    </source>
</evidence>
<proteinExistence type="predicted"/>
<feature type="compositionally biased region" description="Basic residues" evidence="10">
    <location>
        <begin position="266"/>
        <end position="276"/>
    </location>
</feature>
<dbReference type="GO" id="GO:0005634">
    <property type="term" value="C:nucleus"/>
    <property type="evidence" value="ECO:0007669"/>
    <property type="project" value="UniProtKB-SubCell"/>
</dbReference>
<keyword evidence="5" id="KW-0805">Transcription regulation</keyword>
<dbReference type="GO" id="GO:0003677">
    <property type="term" value="F:DNA binding"/>
    <property type="evidence" value="ECO:0007669"/>
    <property type="project" value="UniProtKB-KW"/>
</dbReference>
<dbReference type="PANTHER" id="PTHR31251:SF180">
    <property type="entry name" value="SBP-TYPE DOMAIN-CONTAINING PROTEIN"/>
    <property type="match status" value="1"/>
</dbReference>
<feature type="region of interest" description="Disordered" evidence="10">
    <location>
        <begin position="266"/>
        <end position="294"/>
    </location>
</feature>
<evidence type="ECO:0000256" key="9">
    <source>
        <dbReference type="PROSITE-ProRule" id="PRU00470"/>
    </source>
</evidence>
<evidence type="ECO:0000313" key="12">
    <source>
        <dbReference type="EnsemblPlants" id="QL04p035625:mrna"/>
    </source>
</evidence>
<evidence type="ECO:0000256" key="10">
    <source>
        <dbReference type="SAM" id="MobiDB-lite"/>
    </source>
</evidence>
<keyword evidence="4" id="KW-0862">Zinc</keyword>
<keyword evidence="7" id="KW-0804">Transcription</keyword>
<dbReference type="SUPFAM" id="SSF103612">
    <property type="entry name" value="SBT domain"/>
    <property type="match status" value="1"/>
</dbReference>
<feature type="compositionally biased region" description="Polar residues" evidence="10">
    <location>
        <begin position="279"/>
        <end position="294"/>
    </location>
</feature>
<keyword evidence="13" id="KW-1185">Reference proteome</keyword>
<dbReference type="InterPro" id="IPR044817">
    <property type="entry name" value="SBP-like"/>
</dbReference>